<gene>
    <name evidence="2" type="ORF">pdam_00005598</name>
</gene>
<dbReference type="Proteomes" id="UP000275408">
    <property type="component" value="Unassembled WGS sequence"/>
</dbReference>
<proteinExistence type="predicted"/>
<keyword evidence="1" id="KW-1133">Transmembrane helix</keyword>
<accession>A0A3M6TK70</accession>
<comment type="caution">
    <text evidence="2">The sequence shown here is derived from an EMBL/GenBank/DDBJ whole genome shotgun (WGS) entry which is preliminary data.</text>
</comment>
<dbReference type="AlphaFoldDB" id="A0A3M6TK70"/>
<evidence type="ECO:0000313" key="2">
    <source>
        <dbReference type="EMBL" id="RMX41749.1"/>
    </source>
</evidence>
<sequence length="108" mass="12098">MNLVESLDQLSSASAKKAKKAKKQHFNDGMIDAGDREAKKPFHSSTGLAVAVMYNVLIFAYAWYTKNYLVMMLFNLKASTSMTPDVFANMTIMPNATEDFMKIMTLLC</sequence>
<protein>
    <submittedName>
        <fullName evidence="2">Uncharacterized protein</fullName>
    </submittedName>
</protein>
<evidence type="ECO:0000256" key="1">
    <source>
        <dbReference type="SAM" id="Phobius"/>
    </source>
</evidence>
<organism evidence="2 3">
    <name type="scientific">Pocillopora damicornis</name>
    <name type="common">Cauliflower coral</name>
    <name type="synonym">Millepora damicornis</name>
    <dbReference type="NCBI Taxonomy" id="46731"/>
    <lineage>
        <taxon>Eukaryota</taxon>
        <taxon>Metazoa</taxon>
        <taxon>Cnidaria</taxon>
        <taxon>Anthozoa</taxon>
        <taxon>Hexacorallia</taxon>
        <taxon>Scleractinia</taxon>
        <taxon>Astrocoeniina</taxon>
        <taxon>Pocilloporidae</taxon>
        <taxon>Pocillopora</taxon>
    </lineage>
</organism>
<name>A0A3M6TK70_POCDA</name>
<keyword evidence="1" id="KW-0812">Transmembrane</keyword>
<reference evidence="2 3" key="1">
    <citation type="journal article" date="2018" name="Sci. Rep.">
        <title>Comparative analysis of the Pocillopora damicornis genome highlights role of immune system in coral evolution.</title>
        <authorList>
            <person name="Cunning R."/>
            <person name="Bay R.A."/>
            <person name="Gillette P."/>
            <person name="Baker A.C."/>
            <person name="Traylor-Knowles N."/>
        </authorList>
    </citation>
    <scope>NUCLEOTIDE SEQUENCE [LARGE SCALE GENOMIC DNA]</scope>
    <source>
        <strain evidence="2">RSMAS</strain>
        <tissue evidence="2">Whole animal</tissue>
    </source>
</reference>
<dbReference type="EMBL" id="RCHS01003444">
    <property type="protein sequence ID" value="RMX41749.1"/>
    <property type="molecule type" value="Genomic_DNA"/>
</dbReference>
<feature type="transmembrane region" description="Helical" evidence="1">
    <location>
        <begin position="46"/>
        <end position="64"/>
    </location>
</feature>
<evidence type="ECO:0000313" key="3">
    <source>
        <dbReference type="Proteomes" id="UP000275408"/>
    </source>
</evidence>
<keyword evidence="3" id="KW-1185">Reference proteome</keyword>
<keyword evidence="1" id="KW-0472">Membrane</keyword>